<proteinExistence type="inferred from homology"/>
<keyword evidence="3 7" id="KW-0479">Metal-binding</keyword>
<dbReference type="OrthoDB" id="85200at2157"/>
<dbReference type="STRING" id="53952.A0127_02440"/>
<dbReference type="InterPro" id="IPR029056">
    <property type="entry name" value="Ribokinase-like"/>
</dbReference>
<evidence type="ECO:0000256" key="4">
    <source>
        <dbReference type="ARBA" id="ARBA00022777"/>
    </source>
</evidence>
<feature type="binding site" evidence="7">
    <location>
        <position position="441"/>
    </location>
    <ligand>
        <name>Mg(2+)</name>
        <dbReference type="ChEBI" id="CHEBI:18420"/>
    </ligand>
</feature>
<keyword evidence="2 7" id="KW-0808">Transferase</keyword>
<dbReference type="GO" id="GO:0006000">
    <property type="term" value="P:fructose metabolic process"/>
    <property type="evidence" value="ECO:0007669"/>
    <property type="project" value="InterPro"/>
</dbReference>
<dbReference type="Proteomes" id="UP000073604">
    <property type="component" value="Chromosome"/>
</dbReference>
<evidence type="ECO:0000256" key="3">
    <source>
        <dbReference type="ARBA" id="ARBA00022723"/>
    </source>
</evidence>
<organism evidence="8 9">
    <name type="scientific">Thermococcus peptonophilus</name>
    <dbReference type="NCBI Taxonomy" id="53952"/>
    <lineage>
        <taxon>Archaea</taxon>
        <taxon>Methanobacteriati</taxon>
        <taxon>Methanobacteriota</taxon>
        <taxon>Thermococci</taxon>
        <taxon>Thermococcales</taxon>
        <taxon>Thermococcaceae</taxon>
        <taxon>Thermococcus</taxon>
    </lineage>
</organism>
<dbReference type="UniPathway" id="UPA00109"/>
<dbReference type="InterPro" id="IPR007666">
    <property type="entry name" value="ADP_PFK/GK"/>
</dbReference>
<dbReference type="NCBIfam" id="TIGR02045">
    <property type="entry name" value="P_fruct_ADP"/>
    <property type="match status" value="1"/>
</dbReference>
<dbReference type="InterPro" id="IPR011790">
    <property type="entry name" value="ADP_PFK_arc"/>
</dbReference>
<dbReference type="PANTHER" id="PTHR21208:SF1">
    <property type="entry name" value="ADP-DEPENDENT GLUCOKINASE"/>
    <property type="match status" value="1"/>
</dbReference>
<feature type="binding site" evidence="7">
    <location>
        <position position="268"/>
    </location>
    <ligand>
        <name>Mg(2+)</name>
        <dbReference type="ChEBI" id="CHEBI:18420"/>
    </ligand>
</feature>
<dbReference type="GeneID" id="27139368"/>
<comment type="similarity">
    <text evidence="7">Belongs to the carbohydrate kinase PfkC family.</text>
</comment>
<name>A0A142CTK4_9EURY</name>
<dbReference type="GO" id="GO:0000287">
    <property type="term" value="F:magnesium ion binding"/>
    <property type="evidence" value="ECO:0007669"/>
    <property type="project" value="InterPro"/>
</dbReference>
<dbReference type="KEGG" id="tpep:A0127_02440"/>
<dbReference type="SUPFAM" id="SSF53613">
    <property type="entry name" value="Ribokinase-like"/>
    <property type="match status" value="1"/>
</dbReference>
<gene>
    <name evidence="7" type="primary">pfkC</name>
    <name evidence="8" type="ORF">A0127_02440</name>
</gene>
<dbReference type="Gene3D" id="3.30.1110.20">
    <property type="match status" value="1"/>
</dbReference>
<dbReference type="GO" id="GO:0005737">
    <property type="term" value="C:cytoplasm"/>
    <property type="evidence" value="ECO:0007669"/>
    <property type="project" value="UniProtKB-SubCell"/>
</dbReference>
<keyword evidence="1 7" id="KW-0963">Cytoplasm</keyword>
<dbReference type="RefSeq" id="WP_062387527.1">
    <property type="nucleotide sequence ID" value="NZ_CP014750.1"/>
</dbReference>
<keyword evidence="9" id="KW-1185">Reference proteome</keyword>
<dbReference type="PROSITE" id="PS51255">
    <property type="entry name" value="ADPK"/>
    <property type="match status" value="1"/>
</dbReference>
<comment type="subcellular location">
    <subcellularLocation>
        <location evidence="7">Cytoplasm</location>
    </subcellularLocation>
</comment>
<dbReference type="Gene3D" id="3.40.1190.20">
    <property type="match status" value="1"/>
</dbReference>
<comment type="pathway">
    <text evidence="7">Carbohydrate degradation; glycolysis.</text>
</comment>
<evidence type="ECO:0000313" key="9">
    <source>
        <dbReference type="Proteomes" id="UP000073604"/>
    </source>
</evidence>
<feature type="active site" description="Proton acceptor" evidence="7">
    <location>
        <position position="441"/>
    </location>
</feature>
<evidence type="ECO:0000313" key="8">
    <source>
        <dbReference type="EMBL" id="AMQ18106.1"/>
    </source>
</evidence>
<keyword evidence="6 7" id="KW-0324">Glycolysis</keyword>
<reference evidence="9" key="1">
    <citation type="submission" date="2016-03" db="EMBL/GenBank/DDBJ databases">
        <authorList>
            <person name="Oger P.M."/>
        </authorList>
    </citation>
    <scope>NUCLEOTIDE SEQUENCE [LARGE SCALE GENOMIC DNA]</scope>
    <source>
        <strain evidence="9">OG-1</strain>
    </source>
</reference>
<sequence length="461" mass="52783">MVRELLDKARELSMFTAYNTNVDAIVYLNGKTVQRLIDEFGAEAVKRRMEEYPREINEPLDFVARLVHALKTGKPMAVPLVNEELQAWFDSHFKYDVERMGGQAGIIANLLANLDFREVLVYTPHLAKRQAEMFVKKPNLFYPVVENGKLVLKHPWEAYRENDPVKVNRIFEFRAGTTFRLGNETITVPFSGRFIVSARFESIRIYTEPELKSFLPEIGQRVDGAILSGYQGIKLRYSEGKDANYYLREAKKDILLLKREKDVKVHLEFASIQNRELRKKVIYNLFPLVDSVGMDEAEIAYVLSALGYDKLAERIFTYNRIEDTVLGGKILIDEMNLELLQIHTIYYIMYIAHADNPLSEAELRQSLELATTLAASRASLGDITSPDQISVGMNVPYNERGEYVKLRFEEAKRRLRTKEYKLVIIPTRLVQNPVSTVGLGDTISTGAFTSYLAMLKDNGEL</sequence>
<evidence type="ECO:0000256" key="5">
    <source>
        <dbReference type="ARBA" id="ARBA00022842"/>
    </source>
</evidence>
<accession>A0A142CTK4</accession>
<dbReference type="PANTHER" id="PTHR21208">
    <property type="entry name" value="ADP-DEPENDENT GLUCOKINASE"/>
    <property type="match status" value="1"/>
</dbReference>
<dbReference type="InterPro" id="IPR015990">
    <property type="entry name" value="ADP_PFK/GK_arc"/>
</dbReference>
<dbReference type="GO" id="GO:0043844">
    <property type="term" value="F:ADP-specific phosphofructokinase activity"/>
    <property type="evidence" value="ECO:0007669"/>
    <property type="project" value="UniProtKB-EC"/>
</dbReference>
<feature type="binding site" evidence="7">
    <location>
        <position position="298"/>
    </location>
    <ligand>
        <name>Mg(2+)</name>
        <dbReference type="ChEBI" id="CHEBI:18420"/>
    </ligand>
</feature>
<dbReference type="GO" id="GO:0006096">
    <property type="term" value="P:glycolytic process"/>
    <property type="evidence" value="ECO:0007669"/>
    <property type="project" value="UniProtKB-UniRule"/>
</dbReference>
<dbReference type="Pfam" id="PF04587">
    <property type="entry name" value="ADP_PFK_GK"/>
    <property type="match status" value="1"/>
</dbReference>
<dbReference type="GO" id="GO:0008443">
    <property type="term" value="F:phosphofructokinase activity"/>
    <property type="evidence" value="ECO:0007669"/>
    <property type="project" value="InterPro"/>
</dbReference>
<dbReference type="PIRSF" id="PIRSF015883">
    <property type="entry name" value="ADP-Pfk_glckin"/>
    <property type="match status" value="1"/>
</dbReference>
<evidence type="ECO:0000256" key="6">
    <source>
        <dbReference type="ARBA" id="ARBA00023152"/>
    </source>
</evidence>
<dbReference type="EC" id="2.7.1.146" evidence="7"/>
<comment type="catalytic activity">
    <reaction evidence="7">
        <text>beta-D-fructose 6-phosphate + ADP = beta-D-fructose 1,6-bisphosphate + AMP + H(+)</text>
        <dbReference type="Rhea" id="RHEA:20105"/>
        <dbReference type="ChEBI" id="CHEBI:15378"/>
        <dbReference type="ChEBI" id="CHEBI:32966"/>
        <dbReference type="ChEBI" id="CHEBI:57634"/>
        <dbReference type="ChEBI" id="CHEBI:456215"/>
        <dbReference type="ChEBI" id="CHEBI:456216"/>
        <dbReference type="EC" id="2.7.1.146"/>
    </reaction>
</comment>
<keyword evidence="4 7" id="KW-0418">Kinase</keyword>
<evidence type="ECO:0000256" key="2">
    <source>
        <dbReference type="ARBA" id="ARBA00022679"/>
    </source>
</evidence>
<comment type="function">
    <text evidence="7">Catalyzes the phosphorylation of fructose 6-phosphate to fructose 1,6-bisphosphate using ADP as the phosphate donor.</text>
</comment>
<keyword evidence="5 7" id="KW-0460">Magnesium</keyword>
<dbReference type="HAMAP" id="MF_00561">
    <property type="entry name" value="ADP_PFKinase"/>
    <property type="match status" value="1"/>
</dbReference>
<evidence type="ECO:0000256" key="7">
    <source>
        <dbReference type="HAMAP-Rule" id="MF_00561"/>
    </source>
</evidence>
<protein>
    <recommendedName>
        <fullName evidence="7">ADP-specific phosphofructokinase</fullName>
        <ecNumber evidence="7">2.7.1.146</ecNumber>
    </recommendedName>
    <alternativeName>
        <fullName evidence="7">ADP-dependent phosphofructokinase</fullName>
        <shortName evidence="7">ADP-Pfk</shortName>
    </alternativeName>
</protein>
<dbReference type="AlphaFoldDB" id="A0A142CTK4"/>
<comment type="cofactor">
    <cofactor evidence="7">
        <name>Mg(2+)</name>
        <dbReference type="ChEBI" id="CHEBI:18420"/>
    </cofactor>
    <text evidence="7">Binds 1 Mg(2+) ion per subunit.</text>
</comment>
<dbReference type="EMBL" id="CP014750">
    <property type="protein sequence ID" value="AMQ18106.1"/>
    <property type="molecule type" value="Genomic_DNA"/>
</dbReference>
<evidence type="ECO:0000256" key="1">
    <source>
        <dbReference type="ARBA" id="ARBA00022490"/>
    </source>
</evidence>